<keyword evidence="3 12" id="KW-0812">Transmembrane</keyword>
<evidence type="ECO:0000256" key="1">
    <source>
        <dbReference type="ARBA" id="ARBA00004251"/>
    </source>
</evidence>
<keyword evidence="8" id="KW-0393">Immunoglobulin domain</keyword>
<keyword evidence="7" id="KW-1015">Disulfide bond</keyword>
<keyword evidence="4" id="KW-0732">Signal</keyword>
<comment type="function">
    <text evidence="9">Essential fertilization factor required for male fertility. Part of a conserved trimeric sperm complex with the essential fertilization factors IZUMO1 and SPACA6 which bridges sperm and oocyte membranes during fertilization by binding to IZUMO1R/JUNO on the oocyte.</text>
</comment>
<comment type="subcellular location">
    <subcellularLocation>
        <location evidence="1">Cell membrane</location>
        <topology evidence="1">Single-pass type I membrane protein</topology>
    </subcellularLocation>
</comment>
<reference evidence="12 13" key="1">
    <citation type="submission" date="2019-02" db="EMBL/GenBank/DDBJ databases">
        <title>Opniocepnalus argus genome.</title>
        <authorList>
            <person name="Zhou C."/>
            <person name="Xiao S."/>
        </authorList>
    </citation>
    <scope>NUCLEOTIDE SEQUENCE [LARGE SCALE GENOMIC DNA]</scope>
    <source>
        <strain evidence="12">OARG1902GOOAL</strain>
        <tissue evidence="12">Muscle</tissue>
    </source>
</reference>
<dbReference type="InterPro" id="IPR039293">
    <property type="entry name" value="TMEM81"/>
</dbReference>
<protein>
    <recommendedName>
        <fullName evidence="10">Transmembrane protein 81</fullName>
    </recommendedName>
</protein>
<evidence type="ECO:0000259" key="11">
    <source>
        <dbReference type="PROSITE" id="PS50835"/>
    </source>
</evidence>
<organism evidence="12 13">
    <name type="scientific">Channa argus</name>
    <name type="common">Northern snakehead</name>
    <name type="synonym">Ophicephalus argus</name>
    <dbReference type="NCBI Taxonomy" id="215402"/>
    <lineage>
        <taxon>Eukaryota</taxon>
        <taxon>Metazoa</taxon>
        <taxon>Chordata</taxon>
        <taxon>Craniata</taxon>
        <taxon>Vertebrata</taxon>
        <taxon>Euteleostomi</taxon>
        <taxon>Actinopterygii</taxon>
        <taxon>Neopterygii</taxon>
        <taxon>Teleostei</taxon>
        <taxon>Neoteleostei</taxon>
        <taxon>Acanthomorphata</taxon>
        <taxon>Anabantaria</taxon>
        <taxon>Anabantiformes</taxon>
        <taxon>Channoidei</taxon>
        <taxon>Channidae</taxon>
        <taxon>Channa</taxon>
    </lineage>
</organism>
<evidence type="ECO:0000256" key="7">
    <source>
        <dbReference type="ARBA" id="ARBA00023157"/>
    </source>
</evidence>
<evidence type="ECO:0000313" key="13">
    <source>
        <dbReference type="Proteomes" id="UP000503349"/>
    </source>
</evidence>
<dbReference type="PANTHER" id="PTHR35670:SF1">
    <property type="entry name" value="TRANSMEMBRANE PROTEIN 81"/>
    <property type="match status" value="1"/>
</dbReference>
<evidence type="ECO:0000313" key="12">
    <source>
        <dbReference type="EMBL" id="KAF3697418.1"/>
    </source>
</evidence>
<dbReference type="PANTHER" id="PTHR35670">
    <property type="entry name" value="TRANSMEMBRANE PROTEIN 81"/>
    <property type="match status" value="1"/>
</dbReference>
<reference evidence="13" key="2">
    <citation type="submission" date="2019-02" db="EMBL/GenBank/DDBJ databases">
        <title>Opniocepnalus argus Var Kimnra genome.</title>
        <authorList>
            <person name="Zhou C."/>
            <person name="Xiao S."/>
        </authorList>
    </citation>
    <scope>NUCLEOTIDE SEQUENCE [LARGE SCALE GENOMIC DNA]</scope>
</reference>
<keyword evidence="13" id="KW-1185">Reference proteome</keyword>
<dbReference type="AlphaFoldDB" id="A0A6G1Q573"/>
<dbReference type="EMBL" id="CM015723">
    <property type="protein sequence ID" value="KAF3697418.1"/>
    <property type="molecule type" value="Genomic_DNA"/>
</dbReference>
<keyword evidence="6" id="KW-0472">Membrane</keyword>
<sequence>MLCLSVFDRKDGESNKIVVERCVAVDKCWTTGQKVTWRYARGVISSDDSLFARWEAPQLDRVILDPVHEEDAGTYRCDVQDATFHRVKSIYWGIRVLPTRALNLDYESTLAQWESRNQQNQTVSEELEERMALISMQHVHEEPVSLLAGSSLVFLSDIKCTEACALQS</sequence>
<evidence type="ECO:0000256" key="8">
    <source>
        <dbReference type="ARBA" id="ARBA00023319"/>
    </source>
</evidence>
<evidence type="ECO:0000256" key="4">
    <source>
        <dbReference type="ARBA" id="ARBA00022729"/>
    </source>
</evidence>
<evidence type="ECO:0000256" key="6">
    <source>
        <dbReference type="ARBA" id="ARBA00023136"/>
    </source>
</evidence>
<feature type="domain" description="Ig-like" evidence="11">
    <location>
        <begin position="11"/>
        <end position="91"/>
    </location>
</feature>
<evidence type="ECO:0000256" key="5">
    <source>
        <dbReference type="ARBA" id="ARBA00022989"/>
    </source>
</evidence>
<keyword evidence="5" id="KW-1133">Transmembrane helix</keyword>
<dbReference type="Proteomes" id="UP000503349">
    <property type="component" value="Chromosome 12"/>
</dbReference>
<proteinExistence type="predicted"/>
<dbReference type="InterPro" id="IPR007110">
    <property type="entry name" value="Ig-like_dom"/>
</dbReference>
<evidence type="ECO:0000256" key="10">
    <source>
        <dbReference type="ARBA" id="ARBA00050022"/>
    </source>
</evidence>
<evidence type="ECO:0000256" key="9">
    <source>
        <dbReference type="ARBA" id="ARBA00049937"/>
    </source>
</evidence>
<dbReference type="GO" id="GO:0005886">
    <property type="term" value="C:plasma membrane"/>
    <property type="evidence" value="ECO:0007669"/>
    <property type="project" value="UniProtKB-SubCell"/>
</dbReference>
<evidence type="ECO:0000256" key="2">
    <source>
        <dbReference type="ARBA" id="ARBA00022475"/>
    </source>
</evidence>
<keyword evidence="2" id="KW-1003">Cell membrane</keyword>
<name>A0A6G1Q573_CHAAH</name>
<evidence type="ECO:0000256" key="3">
    <source>
        <dbReference type="ARBA" id="ARBA00022692"/>
    </source>
</evidence>
<dbReference type="PROSITE" id="PS50835">
    <property type="entry name" value="IG_LIKE"/>
    <property type="match status" value="1"/>
</dbReference>
<accession>A0A6G1Q573</accession>
<gene>
    <name evidence="12" type="ORF">EXN66_Car013098</name>
</gene>